<evidence type="ECO:0000313" key="2">
    <source>
        <dbReference type="Proteomes" id="UP000244446"/>
    </source>
</evidence>
<keyword evidence="2" id="KW-1185">Reference proteome</keyword>
<reference evidence="1 2" key="1">
    <citation type="submission" date="2018-04" db="EMBL/GenBank/DDBJ databases">
        <title>Pelagivirga bohaiensis gen. nov., sp. nov., a bacterium isolated from the Bohai Sea.</title>
        <authorList>
            <person name="Ji X."/>
        </authorList>
    </citation>
    <scope>NUCLEOTIDE SEQUENCE [LARGE SCALE GENOMIC DNA]</scope>
    <source>
        <strain evidence="1 2">BH-SD19</strain>
    </source>
</reference>
<sequence length="104" mass="11084">MLVKSPSNADPIRDEELGALICDCLDLLLSTLPPQQANVVRAIDLEGAVPKSVADKHGLSLNEVTMHLALGRQGLKDRIGEMHMICRQHGVAGCGCQLNGDAKT</sequence>
<name>A0A2T7G2P9_9RHOB</name>
<gene>
    <name evidence="1" type="ORF">DC366_17670</name>
</gene>
<dbReference type="AlphaFoldDB" id="A0A2T7G2P9"/>
<evidence type="ECO:0000313" key="1">
    <source>
        <dbReference type="EMBL" id="PVA08699.1"/>
    </source>
</evidence>
<evidence type="ECO:0008006" key="3">
    <source>
        <dbReference type="Google" id="ProtNLM"/>
    </source>
</evidence>
<protein>
    <recommendedName>
        <fullName evidence="3">RNA polymerase sigma factor 70 region 4 type 2 domain-containing protein</fullName>
    </recommendedName>
</protein>
<dbReference type="InterPro" id="IPR013324">
    <property type="entry name" value="RNA_pol_sigma_r3/r4-like"/>
</dbReference>
<organism evidence="1 2">
    <name type="scientific">Pelagivirga sediminicola</name>
    <dbReference type="NCBI Taxonomy" id="2170575"/>
    <lineage>
        <taxon>Bacteria</taxon>
        <taxon>Pseudomonadati</taxon>
        <taxon>Pseudomonadota</taxon>
        <taxon>Alphaproteobacteria</taxon>
        <taxon>Rhodobacterales</taxon>
        <taxon>Paracoccaceae</taxon>
        <taxon>Pelagivirga</taxon>
    </lineage>
</organism>
<dbReference type="SUPFAM" id="SSF88659">
    <property type="entry name" value="Sigma3 and sigma4 domains of RNA polymerase sigma factors"/>
    <property type="match status" value="1"/>
</dbReference>
<comment type="caution">
    <text evidence="1">The sequence shown here is derived from an EMBL/GenBank/DDBJ whole genome shotgun (WGS) entry which is preliminary data.</text>
</comment>
<accession>A0A2T7G2P9</accession>
<dbReference type="EMBL" id="QCYH01000019">
    <property type="protein sequence ID" value="PVA08699.1"/>
    <property type="molecule type" value="Genomic_DNA"/>
</dbReference>
<dbReference type="Gene3D" id="1.10.10.10">
    <property type="entry name" value="Winged helix-like DNA-binding domain superfamily/Winged helix DNA-binding domain"/>
    <property type="match status" value="1"/>
</dbReference>
<dbReference type="Proteomes" id="UP000244446">
    <property type="component" value="Unassembled WGS sequence"/>
</dbReference>
<proteinExistence type="predicted"/>
<dbReference type="InterPro" id="IPR036388">
    <property type="entry name" value="WH-like_DNA-bd_sf"/>
</dbReference>